<dbReference type="Proteomes" id="UP000016638">
    <property type="component" value="Unassembled WGS sequence"/>
</dbReference>
<dbReference type="InterPro" id="IPR049516">
    <property type="entry name" value="FAD-depend_C"/>
</dbReference>
<dbReference type="Pfam" id="PF21688">
    <property type="entry name" value="FAD-depend_C"/>
    <property type="match status" value="1"/>
</dbReference>
<name>U2V9P8_9ACTN</name>
<evidence type="ECO:0000313" key="2">
    <source>
        <dbReference type="EMBL" id="ERL09311.1"/>
    </source>
</evidence>
<accession>U2V9P8</accession>
<dbReference type="RefSeq" id="WP_021725668.1">
    <property type="nucleotide sequence ID" value="NZ_AWEZ01000030.1"/>
</dbReference>
<feature type="domain" description="FAD-dependent protein C-terminal" evidence="1">
    <location>
        <begin position="288"/>
        <end position="436"/>
    </location>
</feature>
<dbReference type="PATRIC" id="fig|1125712.3.peg.816"/>
<comment type="caution">
    <text evidence="2">The sequence shown here is derived from an EMBL/GenBank/DDBJ whole genome shotgun (WGS) entry which is preliminary data.</text>
</comment>
<sequence length="487" mass="53014">MPDTPLRAAPEAAPELPGTLRTDILIIGAGPAGIFCALGLIERGDARHITMVEKGLPIERRSCPKERTSQCVHCEPCRITTGFSGAGAFSDGKLSLSHEVGGDLPELIGADRVQGTISRVDQMYLSYGADPRVEGVGNTQEVAEIRRRAIKAGLKLVDCPIRHLGTERAQEIYARIEHRLEEAGVTLLFGNECSEVLVGDGCCTGAIIHPINAAPGERTCRVTAAETIVATGRRGADWFDRMCLEHGIGHHAGPCDIGVRVEVRNEVMEDVNNVLYESKLVGYPDPFRNKVRTFCQNPGGFVSQENYDGGLAVVNGHSYKERKSDNTNLAVLVSFNFREPFHEPIAYAQHVGRLCNMLGAGHILVQRFGDILDGKRTWPAELCRSNVVPTLPDSEAGDITSAMPHRAMIEIVEFMRAVDQVVPGFAADETLLYAPELKFYSNRVGMDGHFDTNVAHLHCLGDSSGWTRGLMMSSVMGLLMGEELAAR</sequence>
<dbReference type="PIRSF" id="PIRSF038984">
    <property type="entry name" value="FAD_binding_protein"/>
    <property type="match status" value="1"/>
</dbReference>
<reference evidence="2 3" key="1">
    <citation type="submission" date="2013-08" db="EMBL/GenBank/DDBJ databases">
        <authorList>
            <person name="Durkin A.S."/>
            <person name="Haft D.R."/>
            <person name="McCorrison J."/>
            <person name="Torralba M."/>
            <person name="Gillis M."/>
            <person name="Haft D.H."/>
            <person name="Methe B."/>
            <person name="Sutton G."/>
            <person name="Nelson K.E."/>
        </authorList>
    </citation>
    <scope>NUCLEOTIDE SEQUENCE [LARGE SCALE GENOMIC DNA]</scope>
    <source>
        <strain evidence="2 3">F0195</strain>
    </source>
</reference>
<dbReference type="SUPFAM" id="SSF51905">
    <property type="entry name" value="FAD/NAD(P)-binding domain"/>
    <property type="match status" value="1"/>
</dbReference>
<evidence type="ECO:0000313" key="3">
    <source>
        <dbReference type="Proteomes" id="UP000016638"/>
    </source>
</evidence>
<protein>
    <recommendedName>
        <fullName evidence="1">FAD-dependent protein C-terminal domain-containing protein</fullName>
    </recommendedName>
</protein>
<dbReference type="OrthoDB" id="9772594at2"/>
<dbReference type="PANTHER" id="PTHR43106">
    <property type="entry name" value="DEHYDROGENASE-RELATED"/>
    <property type="match status" value="1"/>
</dbReference>
<gene>
    <name evidence="2" type="ORF">HMPREF1316_1879</name>
</gene>
<evidence type="ECO:0000259" key="1">
    <source>
        <dbReference type="Pfam" id="PF21688"/>
    </source>
</evidence>
<dbReference type="PANTHER" id="PTHR43106:SF1">
    <property type="entry name" value="DEHYDROGENASE-RELATED"/>
    <property type="match status" value="1"/>
</dbReference>
<dbReference type="eggNOG" id="COG2509">
    <property type="taxonomic scope" value="Bacteria"/>
</dbReference>
<dbReference type="InterPro" id="IPR028348">
    <property type="entry name" value="FAD-binding_protein"/>
</dbReference>
<organism evidence="2 3">
    <name type="scientific">Olsenella profusa F0195</name>
    <dbReference type="NCBI Taxonomy" id="1125712"/>
    <lineage>
        <taxon>Bacteria</taxon>
        <taxon>Bacillati</taxon>
        <taxon>Actinomycetota</taxon>
        <taxon>Coriobacteriia</taxon>
        <taxon>Coriobacteriales</taxon>
        <taxon>Atopobiaceae</taxon>
        <taxon>Olsenella</taxon>
    </lineage>
</organism>
<dbReference type="EMBL" id="AWEZ01000030">
    <property type="protein sequence ID" value="ERL09311.1"/>
    <property type="molecule type" value="Genomic_DNA"/>
</dbReference>
<dbReference type="AlphaFoldDB" id="U2V9P8"/>
<keyword evidence="3" id="KW-1185">Reference proteome</keyword>
<dbReference type="InterPro" id="IPR036188">
    <property type="entry name" value="FAD/NAD-bd_sf"/>
</dbReference>
<dbReference type="Gene3D" id="3.50.50.60">
    <property type="entry name" value="FAD/NAD(P)-binding domain"/>
    <property type="match status" value="2"/>
</dbReference>
<proteinExistence type="predicted"/>